<dbReference type="AlphaFoldDB" id="A0A482VJZ4"/>
<gene>
    <name evidence="1" type="ORF">BDFB_015296</name>
</gene>
<reference evidence="1 2" key="1">
    <citation type="submission" date="2017-03" db="EMBL/GenBank/DDBJ databases">
        <title>Genome of the blue death feigning beetle - Asbolus verrucosus.</title>
        <authorList>
            <person name="Rider S.D."/>
        </authorList>
    </citation>
    <scope>NUCLEOTIDE SEQUENCE [LARGE SCALE GENOMIC DNA]</scope>
    <source>
        <strain evidence="1">Butters</strain>
        <tissue evidence="1">Head and leg muscle</tissue>
    </source>
</reference>
<feature type="non-terminal residue" evidence="1">
    <location>
        <position position="83"/>
    </location>
</feature>
<comment type="caution">
    <text evidence="1">The sequence shown here is derived from an EMBL/GenBank/DDBJ whole genome shotgun (WGS) entry which is preliminary data.</text>
</comment>
<organism evidence="1 2">
    <name type="scientific">Asbolus verrucosus</name>
    <name type="common">Desert ironclad beetle</name>
    <dbReference type="NCBI Taxonomy" id="1661398"/>
    <lineage>
        <taxon>Eukaryota</taxon>
        <taxon>Metazoa</taxon>
        <taxon>Ecdysozoa</taxon>
        <taxon>Arthropoda</taxon>
        <taxon>Hexapoda</taxon>
        <taxon>Insecta</taxon>
        <taxon>Pterygota</taxon>
        <taxon>Neoptera</taxon>
        <taxon>Endopterygota</taxon>
        <taxon>Coleoptera</taxon>
        <taxon>Polyphaga</taxon>
        <taxon>Cucujiformia</taxon>
        <taxon>Tenebrionidae</taxon>
        <taxon>Pimeliinae</taxon>
        <taxon>Asbolus</taxon>
    </lineage>
</organism>
<evidence type="ECO:0000313" key="1">
    <source>
        <dbReference type="EMBL" id="RZC33251.1"/>
    </source>
</evidence>
<accession>A0A482VJZ4</accession>
<dbReference type="Proteomes" id="UP000292052">
    <property type="component" value="Unassembled WGS sequence"/>
</dbReference>
<sequence>MLLYGCQFMGYTEILSIFQIQIVLIQIVSVMKTSPTSNRTLTCHLDLDRENVLATDLLFWKLKFCFSTFCHILKLFQCKKHKF</sequence>
<protein>
    <submittedName>
        <fullName evidence="1">Uncharacterized protein</fullName>
    </submittedName>
</protein>
<evidence type="ECO:0000313" key="2">
    <source>
        <dbReference type="Proteomes" id="UP000292052"/>
    </source>
</evidence>
<proteinExistence type="predicted"/>
<keyword evidence="2" id="KW-1185">Reference proteome</keyword>
<dbReference type="EMBL" id="QDEB01090338">
    <property type="protein sequence ID" value="RZC33251.1"/>
    <property type="molecule type" value="Genomic_DNA"/>
</dbReference>
<name>A0A482VJZ4_ASBVE</name>